<feature type="repeat" description="FG-GAP" evidence="12">
    <location>
        <begin position="266"/>
        <end position="322"/>
    </location>
</feature>
<dbReference type="Gene3D" id="2.60.40.1460">
    <property type="entry name" value="Integrin domains. Chain A, domain 2"/>
    <property type="match status" value="1"/>
</dbReference>
<feature type="domain" description="Integrin alpha third immunoglobulin-like" evidence="17">
    <location>
        <begin position="706"/>
        <end position="944"/>
    </location>
</feature>
<name>A0AAV4ECR4_9GAST</name>
<dbReference type="PANTHER" id="PTHR23220">
    <property type="entry name" value="INTEGRIN ALPHA"/>
    <property type="match status" value="1"/>
</dbReference>
<evidence type="ECO:0000256" key="1">
    <source>
        <dbReference type="ARBA" id="ARBA00004479"/>
    </source>
</evidence>
<dbReference type="GO" id="GO:0098609">
    <property type="term" value="P:cell-cell adhesion"/>
    <property type="evidence" value="ECO:0007669"/>
    <property type="project" value="TreeGrafter"/>
</dbReference>
<dbReference type="GO" id="GO:0008305">
    <property type="term" value="C:integrin complex"/>
    <property type="evidence" value="ECO:0007669"/>
    <property type="project" value="InterPro"/>
</dbReference>
<keyword evidence="19" id="KW-1185">Reference proteome</keyword>
<dbReference type="PANTHER" id="PTHR23220:SF122">
    <property type="entry name" value="INTEGRIN ALPHA-PS1"/>
    <property type="match status" value="1"/>
</dbReference>
<evidence type="ECO:0000259" key="17">
    <source>
        <dbReference type="Pfam" id="PF20806"/>
    </source>
</evidence>
<evidence type="ECO:0000256" key="8">
    <source>
        <dbReference type="ARBA" id="ARBA00023037"/>
    </source>
</evidence>
<evidence type="ECO:0000256" key="9">
    <source>
        <dbReference type="ARBA" id="ARBA00023136"/>
    </source>
</evidence>
<dbReference type="InterPro" id="IPR013517">
    <property type="entry name" value="FG-GAP"/>
</dbReference>
<evidence type="ECO:0000313" key="19">
    <source>
        <dbReference type="Proteomes" id="UP000762676"/>
    </source>
</evidence>
<keyword evidence="6 13" id="KW-0130">Cell adhesion</keyword>
<evidence type="ECO:0000256" key="7">
    <source>
        <dbReference type="ARBA" id="ARBA00022989"/>
    </source>
</evidence>
<evidence type="ECO:0000256" key="6">
    <source>
        <dbReference type="ARBA" id="ARBA00022889"/>
    </source>
</evidence>
<evidence type="ECO:0000313" key="18">
    <source>
        <dbReference type="EMBL" id="GFR58456.1"/>
    </source>
</evidence>
<dbReference type="SUPFAM" id="SSF69318">
    <property type="entry name" value="Integrin alpha N-terminal domain"/>
    <property type="match status" value="1"/>
</dbReference>
<accession>A0AAV4ECR4</accession>
<dbReference type="InterPro" id="IPR048285">
    <property type="entry name" value="Integrin_alpha_Ig-like_2"/>
</dbReference>
<dbReference type="GO" id="GO:0033627">
    <property type="term" value="P:cell adhesion mediated by integrin"/>
    <property type="evidence" value="ECO:0007669"/>
    <property type="project" value="TreeGrafter"/>
</dbReference>
<comment type="similarity">
    <text evidence="2 13">Belongs to the integrin alpha chain family.</text>
</comment>
<dbReference type="SUPFAM" id="SSF69179">
    <property type="entry name" value="Integrin domains"/>
    <property type="match status" value="3"/>
</dbReference>
<dbReference type="GO" id="GO:0007160">
    <property type="term" value="P:cell-matrix adhesion"/>
    <property type="evidence" value="ECO:0007669"/>
    <property type="project" value="TreeGrafter"/>
</dbReference>
<keyword evidence="5" id="KW-0677">Repeat</keyword>
<dbReference type="InterPro" id="IPR048286">
    <property type="entry name" value="Integrin_alpha_Ig-like_3"/>
</dbReference>
<gene>
    <name evidence="18" type="ORF">ElyMa_000030400</name>
</gene>
<evidence type="ECO:0000259" key="16">
    <source>
        <dbReference type="Pfam" id="PF20805"/>
    </source>
</evidence>
<dbReference type="Proteomes" id="UP000762676">
    <property type="component" value="Unassembled WGS sequence"/>
</dbReference>
<keyword evidence="4" id="KW-0732">Signal</keyword>
<dbReference type="Gene3D" id="2.130.10.130">
    <property type="entry name" value="Integrin alpha, N-terminal"/>
    <property type="match status" value="1"/>
</dbReference>
<evidence type="ECO:0000256" key="2">
    <source>
        <dbReference type="ARBA" id="ARBA00008054"/>
    </source>
</evidence>
<dbReference type="InterPro" id="IPR028994">
    <property type="entry name" value="Integrin_alpha_N"/>
</dbReference>
<evidence type="ECO:0000256" key="13">
    <source>
        <dbReference type="RuleBase" id="RU003762"/>
    </source>
</evidence>
<feature type="compositionally biased region" description="Basic and acidic residues" evidence="14">
    <location>
        <begin position="128"/>
        <end position="137"/>
    </location>
</feature>
<dbReference type="InterPro" id="IPR018184">
    <property type="entry name" value="Integrin_alpha_C_CS"/>
</dbReference>
<dbReference type="InterPro" id="IPR013519">
    <property type="entry name" value="Int_alpha_beta-p"/>
</dbReference>
<dbReference type="SMART" id="SM00191">
    <property type="entry name" value="Int_alpha"/>
    <property type="match status" value="4"/>
</dbReference>
<evidence type="ECO:0000259" key="15">
    <source>
        <dbReference type="Pfam" id="PF08441"/>
    </source>
</evidence>
<feature type="transmembrane region" description="Helical" evidence="13">
    <location>
        <begin position="962"/>
        <end position="986"/>
    </location>
</feature>
<dbReference type="GO" id="GO:0009897">
    <property type="term" value="C:external side of plasma membrane"/>
    <property type="evidence" value="ECO:0007669"/>
    <property type="project" value="TreeGrafter"/>
</dbReference>
<feature type="compositionally biased region" description="Polar residues" evidence="14">
    <location>
        <begin position="831"/>
        <end position="842"/>
    </location>
</feature>
<keyword evidence="9 13" id="KW-0472">Membrane</keyword>
<dbReference type="Pfam" id="PF01839">
    <property type="entry name" value="FG-GAP"/>
    <property type="match status" value="2"/>
</dbReference>
<dbReference type="Gene3D" id="1.20.5.930">
    <property type="entry name" value="Bicelle-embedded integrin alpha(iib) transmembrane segment"/>
    <property type="match status" value="1"/>
</dbReference>
<feature type="domain" description="Integrin alpha first immunoglubulin-like" evidence="15">
    <location>
        <begin position="376"/>
        <end position="528"/>
    </location>
</feature>
<proteinExistence type="inferred from homology"/>
<feature type="repeat" description="FG-GAP" evidence="12">
    <location>
        <begin position="194"/>
        <end position="253"/>
    </location>
</feature>
<organism evidence="18 19">
    <name type="scientific">Elysia marginata</name>
    <dbReference type="NCBI Taxonomy" id="1093978"/>
    <lineage>
        <taxon>Eukaryota</taxon>
        <taxon>Metazoa</taxon>
        <taxon>Spiralia</taxon>
        <taxon>Lophotrochozoa</taxon>
        <taxon>Mollusca</taxon>
        <taxon>Gastropoda</taxon>
        <taxon>Heterobranchia</taxon>
        <taxon>Euthyneura</taxon>
        <taxon>Panpulmonata</taxon>
        <taxon>Sacoglossa</taxon>
        <taxon>Placobranchoidea</taxon>
        <taxon>Plakobranchidae</taxon>
        <taxon>Elysia</taxon>
    </lineage>
</organism>
<dbReference type="InterPro" id="IPR032695">
    <property type="entry name" value="Integrin_dom_sf"/>
</dbReference>
<dbReference type="AlphaFoldDB" id="A0AAV4ECR4"/>
<dbReference type="Pfam" id="PF08441">
    <property type="entry name" value="Integrin_A_Ig_1"/>
    <property type="match status" value="1"/>
</dbReference>
<dbReference type="InterPro" id="IPR013649">
    <property type="entry name" value="Integrin_alpha_Ig-like_1"/>
</dbReference>
<dbReference type="Pfam" id="PF20805">
    <property type="entry name" value="Integrin_A_Ig_2"/>
    <property type="match status" value="1"/>
</dbReference>
<keyword evidence="11" id="KW-0325">Glycoprotein</keyword>
<feature type="region of interest" description="Disordered" evidence="14">
    <location>
        <begin position="124"/>
        <end position="143"/>
    </location>
</feature>
<dbReference type="Pfam" id="PF20806">
    <property type="entry name" value="Integrin_A_Ig_3"/>
    <property type="match status" value="1"/>
</dbReference>
<dbReference type="PROSITE" id="PS51470">
    <property type="entry name" value="FG_GAP"/>
    <property type="match status" value="4"/>
</dbReference>
<dbReference type="PRINTS" id="PR01185">
    <property type="entry name" value="INTEGRINA"/>
</dbReference>
<keyword evidence="7 13" id="KW-1133">Transmembrane helix</keyword>
<dbReference type="Gene3D" id="2.60.40.1530">
    <property type="entry name" value="ntegrin, alpha v. Chain A, domain 4"/>
    <property type="match status" value="1"/>
</dbReference>
<keyword evidence="8 13" id="KW-0401">Integrin</keyword>
<feature type="region of interest" description="Disordered" evidence="14">
    <location>
        <begin position="831"/>
        <end position="867"/>
    </location>
</feature>
<dbReference type="InterPro" id="IPR000413">
    <property type="entry name" value="Integrin_alpha"/>
</dbReference>
<feature type="compositionally biased region" description="Basic residues" evidence="14">
    <location>
        <begin position="849"/>
        <end position="864"/>
    </location>
</feature>
<evidence type="ECO:0000256" key="11">
    <source>
        <dbReference type="ARBA" id="ARBA00023180"/>
    </source>
</evidence>
<evidence type="ECO:0000256" key="12">
    <source>
        <dbReference type="PROSITE-ProRule" id="PRU00803"/>
    </source>
</evidence>
<comment type="caution">
    <text evidence="18">The sequence shown here is derived from an EMBL/GenBank/DDBJ whole genome shotgun (WGS) entry which is preliminary data.</text>
</comment>
<dbReference type="Gene3D" id="2.60.40.1510">
    <property type="entry name" value="ntegrin, alpha v. Chain A, domain 3"/>
    <property type="match status" value="1"/>
</dbReference>
<evidence type="ECO:0000256" key="3">
    <source>
        <dbReference type="ARBA" id="ARBA00022692"/>
    </source>
</evidence>
<protein>
    <submittedName>
        <fullName evidence="18">Integrin alpha-6</fullName>
    </submittedName>
</protein>
<reference evidence="18 19" key="1">
    <citation type="journal article" date="2021" name="Elife">
        <title>Chloroplast acquisition without the gene transfer in kleptoplastic sea slugs, Plakobranchus ocellatus.</title>
        <authorList>
            <person name="Maeda T."/>
            <person name="Takahashi S."/>
            <person name="Yoshida T."/>
            <person name="Shimamura S."/>
            <person name="Takaki Y."/>
            <person name="Nagai Y."/>
            <person name="Toyoda A."/>
            <person name="Suzuki Y."/>
            <person name="Arimoto A."/>
            <person name="Ishii H."/>
            <person name="Satoh N."/>
            <person name="Nishiyama T."/>
            <person name="Hasebe M."/>
            <person name="Maruyama T."/>
            <person name="Minagawa J."/>
            <person name="Obokata J."/>
            <person name="Shigenobu S."/>
        </authorList>
    </citation>
    <scope>NUCLEOTIDE SEQUENCE [LARGE SCALE GENOMIC DNA]</scope>
</reference>
<comment type="subcellular location">
    <subcellularLocation>
        <location evidence="1 13">Membrane</location>
        <topology evidence="1 13">Single-pass type I membrane protein</topology>
    </subcellularLocation>
</comment>
<evidence type="ECO:0000256" key="14">
    <source>
        <dbReference type="SAM" id="MobiDB-lite"/>
    </source>
</evidence>
<feature type="repeat" description="FG-GAP" evidence="12">
    <location>
        <begin position="328"/>
        <end position="391"/>
    </location>
</feature>
<dbReference type="GO" id="GO:0005178">
    <property type="term" value="F:integrin binding"/>
    <property type="evidence" value="ECO:0007669"/>
    <property type="project" value="TreeGrafter"/>
</dbReference>
<feature type="domain" description="Integrin alpha second immunoglobulin-like" evidence="16">
    <location>
        <begin position="548"/>
        <end position="682"/>
    </location>
</feature>
<dbReference type="PROSITE" id="PS00242">
    <property type="entry name" value="INTEGRIN_ALPHA"/>
    <property type="match status" value="1"/>
</dbReference>
<sequence>MEHSAICRGKACGSISEPPLSYSVSILVSGVVTACAHRYTKNNAATGGCTALEPDLMWTANFISQVCTKISHNNFMKDFGLCQQGMSAAFGQDDALIMGAPGSVFWAGTVFVANITDAPGASATEKISPYKDEKTLNEDEQSAPTQPYTYNGYAVAIGRFDATKKLYYVSGAPNSGKGTIVFFTASSKQILRYEDTHVIDGTREFSGFGSSLLAVDLNNDGFDDLVVGAPYFYKRYHGGAFYVYLGSPNMISTDTQPTEILSRDMGEEECTQLQCEHARFGISLTQLGDINKDGYNDFAVGAPYEGAGAVYIYHGSNAKEGFNTKYVQRITAQDLPKKDLQSFGYSLSGGMDLDSNSYPDLLVGAYESDAVALIRTRPMVKLQPGISITPTSVNIDSNEGCKLNVSKEDKDRVCIKITLCLNYTSSIKVTPEVVYKLEAEPQRRFARVELVGAQDDDKKLIEGKTMVLDDSQEVCSYEIGLLKSKFEDKLNPIDFRFSFELSTDSQSPEPFPQSSVQDINKFPFLDTNNADPSVVNSKTAPVQFVMECGDDNKCLSNLQFTAELVNLTKTDGKYEVVIGSKNIVHVKMSVWNEEEPAYLTKVYIRAPDKVEYVKTETEDGVICQRLPEEEDTLIVCDQIGNPFRQGKRLEFTVKLNIPRYFAEDPDVEHNITAWVNTSSTELTPVNDIYVMDFQVINKAEVALGANVAPDTAILCKGEPRGASAMKDETSIGAAVTHNYIVNNFGPGVVSESYITIRWPYEVPGQNGEQGKYLLYLMRMPKVTGSVVKCNDDDIRRYVNPLGIKEVRTPEAKAGASTDPALISISNNPTYTVEQEGDAQSQPDEGKVTPSRRRRETGNRAKRSNSRGITLSCHDDTARCFEYKCKLGKLEDKNQFVMISMEARLWESTLLTDYQKTESVEIISWGHLTIPEKLKIVQDTSDDTKRAITRAIPDFLESSGRKIHWWIILIAVLVGLLVLLLLIFILYKMGFFRRKRLEDMQMYKAEKKQQAMLSEYNDDGV</sequence>
<evidence type="ECO:0000256" key="5">
    <source>
        <dbReference type="ARBA" id="ARBA00022737"/>
    </source>
</evidence>
<dbReference type="EMBL" id="BMAT01000044">
    <property type="protein sequence ID" value="GFR58456.1"/>
    <property type="molecule type" value="Genomic_DNA"/>
</dbReference>
<evidence type="ECO:0000256" key="4">
    <source>
        <dbReference type="ARBA" id="ARBA00022729"/>
    </source>
</evidence>
<feature type="repeat" description="FG-GAP" evidence="12">
    <location>
        <begin position="69"/>
        <end position="122"/>
    </location>
</feature>
<evidence type="ECO:0000256" key="10">
    <source>
        <dbReference type="ARBA" id="ARBA00023170"/>
    </source>
</evidence>
<keyword evidence="10 13" id="KW-0675">Receptor</keyword>
<keyword evidence="3 13" id="KW-0812">Transmembrane</keyword>
<dbReference type="GO" id="GO:0007229">
    <property type="term" value="P:integrin-mediated signaling pathway"/>
    <property type="evidence" value="ECO:0007669"/>
    <property type="project" value="UniProtKB-KW"/>
</dbReference>